<dbReference type="AlphaFoldDB" id="F2NUB9"/>
<dbReference type="Proteomes" id="UP000006852">
    <property type="component" value="Chromosome"/>
</dbReference>
<keyword evidence="2" id="KW-1185">Reference proteome</keyword>
<reference evidence="2" key="2">
    <citation type="submission" date="2011-04" db="EMBL/GenBank/DDBJ databases">
        <title>The complete genome of chromosome of Treponema succinifaciens DSM 2489.</title>
        <authorList>
            <person name="Lucas S."/>
            <person name="Copeland A."/>
            <person name="Lapidus A."/>
            <person name="Bruce D."/>
            <person name="Goodwin L."/>
            <person name="Pitluck S."/>
            <person name="Peters L."/>
            <person name="Kyrpides N."/>
            <person name="Mavromatis K."/>
            <person name="Ivanova N."/>
            <person name="Ovchinnikova G."/>
            <person name="Teshima H."/>
            <person name="Detter J.C."/>
            <person name="Tapia R."/>
            <person name="Han C."/>
            <person name="Land M."/>
            <person name="Hauser L."/>
            <person name="Markowitz V."/>
            <person name="Cheng J.-F."/>
            <person name="Hugenholtz P."/>
            <person name="Woyke T."/>
            <person name="Wu D."/>
            <person name="Gronow S."/>
            <person name="Wellnitz S."/>
            <person name="Brambilla E."/>
            <person name="Klenk H.-P."/>
            <person name="Eisen J.A."/>
        </authorList>
    </citation>
    <scope>NUCLEOTIDE SEQUENCE [LARGE SCALE GENOMIC DNA]</scope>
    <source>
        <strain evidence="2">ATCC 33096 / DSM 2489 / 6091</strain>
    </source>
</reference>
<dbReference type="EMBL" id="CP002631">
    <property type="protein sequence ID" value="AEB13212.1"/>
    <property type="molecule type" value="Genomic_DNA"/>
</dbReference>
<dbReference type="HOGENOM" id="CLU_1093905_0_0_12"/>
<reference evidence="1 2" key="1">
    <citation type="journal article" date="2011" name="Stand. Genomic Sci.">
        <title>Complete genome sequence of Treponema succinifaciens type strain (6091).</title>
        <authorList>
            <person name="Han C."/>
            <person name="Gronow S."/>
            <person name="Teshima H."/>
            <person name="Lapidus A."/>
            <person name="Nolan M."/>
            <person name="Lucas S."/>
            <person name="Hammon N."/>
            <person name="Deshpande S."/>
            <person name="Cheng J.F."/>
            <person name="Zeytun A."/>
            <person name="Tapia R."/>
            <person name="Goodwin L."/>
            <person name="Pitluck S."/>
            <person name="Liolios K."/>
            <person name="Pagani I."/>
            <person name="Ivanova N."/>
            <person name="Mavromatis K."/>
            <person name="Mikhailova N."/>
            <person name="Huntemann M."/>
            <person name="Pati A."/>
            <person name="Chen A."/>
            <person name="Palaniappan K."/>
            <person name="Land M."/>
            <person name="Hauser L."/>
            <person name="Brambilla E.M."/>
            <person name="Rohde M."/>
            <person name="Goker M."/>
            <person name="Woyke T."/>
            <person name="Bristow J."/>
            <person name="Eisen J.A."/>
            <person name="Markowitz V."/>
            <person name="Hugenholtz P."/>
            <person name="Kyrpides N.C."/>
            <person name="Klenk H.P."/>
            <person name="Detter J.C."/>
        </authorList>
    </citation>
    <scope>NUCLEOTIDE SEQUENCE [LARGE SCALE GENOMIC DNA]</scope>
    <source>
        <strain evidence="2">ATCC 33096 / DSM 2489 / 6091</strain>
    </source>
</reference>
<evidence type="ECO:0000313" key="2">
    <source>
        <dbReference type="Proteomes" id="UP000006852"/>
    </source>
</evidence>
<organism evidence="1 2">
    <name type="scientific">Treponema succinifaciens (strain ATCC 33096 / DSM 2489 / 6091)</name>
    <dbReference type="NCBI Taxonomy" id="869209"/>
    <lineage>
        <taxon>Bacteria</taxon>
        <taxon>Pseudomonadati</taxon>
        <taxon>Spirochaetota</taxon>
        <taxon>Spirochaetia</taxon>
        <taxon>Spirochaetales</taxon>
        <taxon>Treponemataceae</taxon>
        <taxon>Treponema</taxon>
    </lineage>
</organism>
<dbReference type="RefSeq" id="WP_013700523.1">
    <property type="nucleotide sequence ID" value="NC_015385.1"/>
</dbReference>
<dbReference type="GeneID" id="302997485"/>
<protein>
    <submittedName>
        <fullName evidence="1">Uncharacterized protein</fullName>
    </submittedName>
</protein>
<evidence type="ECO:0000313" key="1">
    <source>
        <dbReference type="EMBL" id="AEB13212.1"/>
    </source>
</evidence>
<name>F2NUB9_TRES6</name>
<accession>F2NUB9</accession>
<proteinExistence type="predicted"/>
<dbReference type="KEGG" id="tsu:Tresu_0251"/>
<dbReference type="STRING" id="869209.Tresu_0251"/>
<gene>
    <name evidence="1" type="ordered locus">Tresu_0251</name>
</gene>
<sequence>MKIIFLLILLSFGIIYAESFTNTQKFDKNSIRNLSISLKYESLYISNTKGNEIFITIEANKQGLLPEIIVQNDCFAVKTVADKPLDNFLCDVNIFIPDNYDLNSLFIENNMGKTNIENTSAKLMKIETEGQNNYSNLNADSFELNDMGDSNSIIKNLNCNYFKINRFMGKTQLSLKHPPLTESSIRAKNGEIEISLEENESYSFFVKSFNSKLINRFNNTETAYIRDGKKIVQNKGSSFINIQTHTGNIILARD</sequence>